<evidence type="ECO:0000256" key="1">
    <source>
        <dbReference type="SAM" id="MobiDB-lite"/>
    </source>
</evidence>
<name>A0A1B1B061_9ACTN</name>
<accession>A0A1B1B061</accession>
<protein>
    <submittedName>
        <fullName evidence="2">Uncharacterized protein</fullName>
    </submittedName>
</protein>
<reference evidence="2 3" key="1">
    <citation type="submission" date="2016-06" db="EMBL/GenBank/DDBJ databases">
        <title>Complete genome sequence of Streptomyces griseochromogenes ATCC 14511, the Blasticidin S producer.</title>
        <authorList>
            <person name="Wu L."/>
        </authorList>
    </citation>
    <scope>NUCLEOTIDE SEQUENCE [LARGE SCALE GENOMIC DNA]</scope>
    <source>
        <strain evidence="2 3">ATCC 14511</strain>
    </source>
</reference>
<feature type="region of interest" description="Disordered" evidence="1">
    <location>
        <begin position="69"/>
        <end position="92"/>
    </location>
</feature>
<dbReference type="Proteomes" id="UP000092659">
    <property type="component" value="Chromosome"/>
</dbReference>
<dbReference type="AlphaFoldDB" id="A0A1B1B061"/>
<evidence type="ECO:0000313" key="3">
    <source>
        <dbReference type="Proteomes" id="UP000092659"/>
    </source>
</evidence>
<evidence type="ECO:0000313" key="2">
    <source>
        <dbReference type="EMBL" id="ANP52152.1"/>
    </source>
</evidence>
<gene>
    <name evidence="2" type="ORF">AVL59_23630</name>
</gene>
<dbReference type="KEGG" id="sgs:AVL59_23630"/>
<dbReference type="EMBL" id="CP016279">
    <property type="protein sequence ID" value="ANP52152.1"/>
    <property type="molecule type" value="Genomic_DNA"/>
</dbReference>
<proteinExistence type="predicted"/>
<feature type="region of interest" description="Disordered" evidence="1">
    <location>
        <begin position="1"/>
        <end position="32"/>
    </location>
</feature>
<sequence>MDVVPSLPPDAQAAEAVQPGDRPFDDVSEDAQAGAVWLASPRDHGTDAALPQQAPVLVVVVTAVGEKCVGPVPGPADNPGDRGGTLSSRGRS</sequence>
<organism evidence="2 3">
    <name type="scientific">Streptomyces griseochromogenes</name>
    <dbReference type="NCBI Taxonomy" id="68214"/>
    <lineage>
        <taxon>Bacteria</taxon>
        <taxon>Bacillati</taxon>
        <taxon>Actinomycetota</taxon>
        <taxon>Actinomycetes</taxon>
        <taxon>Kitasatosporales</taxon>
        <taxon>Streptomycetaceae</taxon>
        <taxon>Streptomyces</taxon>
    </lineage>
</organism>